<feature type="transmembrane region" description="Helical" evidence="2">
    <location>
        <begin position="34"/>
        <end position="52"/>
    </location>
</feature>
<feature type="domain" description="P-type ATPase A" evidence="3">
    <location>
        <begin position="59"/>
        <end position="119"/>
    </location>
</feature>
<evidence type="ECO:0000256" key="2">
    <source>
        <dbReference type="SAM" id="Phobius"/>
    </source>
</evidence>
<protein>
    <recommendedName>
        <fullName evidence="3">P-type ATPase A domain-containing protein</fullName>
    </recommendedName>
</protein>
<dbReference type="InterPro" id="IPR008250">
    <property type="entry name" value="ATPase_P-typ_transduc_dom_A_sf"/>
</dbReference>
<keyword evidence="2" id="KW-1133">Transmembrane helix</keyword>
<keyword evidence="2" id="KW-0472">Membrane</keyword>
<dbReference type="STRING" id="1314790.A0A1Y1WWA3"/>
<dbReference type="InterPro" id="IPR059000">
    <property type="entry name" value="ATPase_P-type_domA"/>
</dbReference>
<dbReference type="AlphaFoldDB" id="A0A1Y1WWA3"/>
<evidence type="ECO:0000256" key="1">
    <source>
        <dbReference type="ARBA" id="ARBA00022723"/>
    </source>
</evidence>
<feature type="transmembrane region" description="Helical" evidence="2">
    <location>
        <begin position="6"/>
        <end position="25"/>
    </location>
</feature>
<keyword evidence="1" id="KW-0479">Metal-binding</keyword>
<name>A0A1Y1WWA3_9FUNG</name>
<evidence type="ECO:0000313" key="5">
    <source>
        <dbReference type="Proteomes" id="UP000193498"/>
    </source>
</evidence>
<keyword evidence="2" id="KW-0812">Transmembrane</keyword>
<comment type="caution">
    <text evidence="4">The sequence shown here is derived from an EMBL/GenBank/DDBJ whole genome shotgun (WGS) entry which is preliminary data.</text>
</comment>
<evidence type="ECO:0000259" key="3">
    <source>
        <dbReference type="Pfam" id="PF00122"/>
    </source>
</evidence>
<keyword evidence="5" id="KW-1185">Reference proteome</keyword>
<dbReference type="Pfam" id="PF00122">
    <property type="entry name" value="E1-E2_ATPase"/>
    <property type="match status" value="1"/>
</dbReference>
<reference evidence="4 5" key="1">
    <citation type="submission" date="2016-07" db="EMBL/GenBank/DDBJ databases">
        <title>Pervasive Adenine N6-methylation of Active Genes in Fungi.</title>
        <authorList>
            <consortium name="DOE Joint Genome Institute"/>
            <person name="Mondo S.J."/>
            <person name="Dannebaum R.O."/>
            <person name="Kuo R.C."/>
            <person name="Labutti K."/>
            <person name="Haridas S."/>
            <person name="Kuo A."/>
            <person name="Salamov A."/>
            <person name="Ahrendt S.R."/>
            <person name="Lipzen A."/>
            <person name="Sullivan W."/>
            <person name="Andreopoulos W.B."/>
            <person name="Clum A."/>
            <person name="Lindquist E."/>
            <person name="Daum C."/>
            <person name="Ramamoorthy G.K."/>
            <person name="Gryganskyi A."/>
            <person name="Culley D."/>
            <person name="Magnuson J.K."/>
            <person name="James T.Y."/>
            <person name="O'Malley M.A."/>
            <person name="Stajich J.E."/>
            <person name="Spatafora J.W."/>
            <person name="Visel A."/>
            <person name="Grigoriev I.V."/>
        </authorList>
    </citation>
    <scope>NUCLEOTIDE SEQUENCE [LARGE SCALE GENOMIC DNA]</scope>
    <source>
        <strain evidence="4 5">CBS 931.73</strain>
    </source>
</reference>
<dbReference type="GO" id="GO:0046872">
    <property type="term" value="F:metal ion binding"/>
    <property type="evidence" value="ECO:0007669"/>
    <property type="project" value="UniProtKB-KW"/>
</dbReference>
<dbReference type="PANTHER" id="PTHR46594">
    <property type="entry name" value="P-TYPE CATION-TRANSPORTING ATPASE"/>
    <property type="match status" value="1"/>
</dbReference>
<organism evidence="4 5">
    <name type="scientific">Basidiobolus meristosporus CBS 931.73</name>
    <dbReference type="NCBI Taxonomy" id="1314790"/>
    <lineage>
        <taxon>Eukaryota</taxon>
        <taxon>Fungi</taxon>
        <taxon>Fungi incertae sedis</taxon>
        <taxon>Zoopagomycota</taxon>
        <taxon>Entomophthoromycotina</taxon>
        <taxon>Basidiobolomycetes</taxon>
        <taxon>Basidiobolales</taxon>
        <taxon>Basidiobolaceae</taxon>
        <taxon>Basidiobolus</taxon>
    </lineage>
</organism>
<dbReference type="InParanoid" id="A0A1Y1WWA3"/>
<dbReference type="EMBL" id="MCFE01000856">
    <property type="protein sequence ID" value="ORX77839.1"/>
    <property type="molecule type" value="Genomic_DNA"/>
</dbReference>
<gene>
    <name evidence="4" type="ORF">K493DRAFT_308819</name>
</gene>
<dbReference type="Proteomes" id="UP000193498">
    <property type="component" value="Unassembled WGS sequence"/>
</dbReference>
<evidence type="ECO:0000313" key="4">
    <source>
        <dbReference type="EMBL" id="ORX77839.1"/>
    </source>
</evidence>
<dbReference type="OrthoDB" id="432719at2759"/>
<dbReference type="SUPFAM" id="SSF81653">
    <property type="entry name" value="Calcium ATPase, transduction domain A"/>
    <property type="match status" value="1"/>
</dbReference>
<dbReference type="PANTHER" id="PTHR46594:SF4">
    <property type="entry name" value="P-TYPE CATION-TRANSPORTING ATPASE"/>
    <property type="match status" value="1"/>
</dbReference>
<proteinExistence type="predicted"/>
<sequence>MDVPVSLGTGVAYFALVGTCIADIVEKSCSERHQFFGTIIYLITLILLGKFLEAYTIKEEINFALVQQEDILKVNPGIRIPCDSTLYHGTSTFDESTITGESIPIWKSAENGDRHRISATVIALKIGIKPERVTARVVPEEKASKVASLNSRCLDRPGSYIQRALLHMASQWHARSKKRSGSNGGRCNQLARLTSVFHLPPEFSCYRSSIYHSKHAQVYHFRRKYYAESVTISRGPFSTISWPYQCSILSGYIHSLRNLQDWLWCFHR</sequence>
<dbReference type="Gene3D" id="2.70.150.10">
    <property type="entry name" value="Calcium-transporting ATPase, cytoplasmic transduction domain A"/>
    <property type="match status" value="1"/>
</dbReference>
<accession>A0A1Y1WWA3</accession>